<dbReference type="InterPro" id="IPR044876">
    <property type="entry name" value="HRDC_dom_sf"/>
</dbReference>
<dbReference type="CDD" id="cd06142">
    <property type="entry name" value="RNaseD_exo"/>
    <property type="match status" value="1"/>
</dbReference>
<dbReference type="PANTHER" id="PTHR47649:SF1">
    <property type="entry name" value="RIBONUCLEASE D"/>
    <property type="match status" value="1"/>
</dbReference>
<keyword evidence="2" id="KW-0378">Hydrolase</keyword>
<dbReference type="InterPro" id="IPR002121">
    <property type="entry name" value="HRDC_dom"/>
</dbReference>
<dbReference type="PROSITE" id="PS50967">
    <property type="entry name" value="HRDC"/>
    <property type="match status" value="1"/>
</dbReference>
<dbReference type="Proteomes" id="UP000271587">
    <property type="component" value="Chromosome"/>
</dbReference>
<dbReference type="EC" id="3.1.13.5" evidence="2"/>
<gene>
    <name evidence="2" type="primary">rnd</name>
    <name evidence="2" type="ORF">CGERO_06340</name>
</gene>
<organism evidence="2 3">
    <name type="scientific">Corynebacterium gerontici</name>
    <dbReference type="NCBI Taxonomy" id="2079234"/>
    <lineage>
        <taxon>Bacteria</taxon>
        <taxon>Bacillati</taxon>
        <taxon>Actinomycetota</taxon>
        <taxon>Actinomycetes</taxon>
        <taxon>Mycobacteriales</taxon>
        <taxon>Corynebacteriaceae</taxon>
        <taxon>Corynebacterium</taxon>
    </lineage>
</organism>
<dbReference type="InterPro" id="IPR012337">
    <property type="entry name" value="RNaseH-like_sf"/>
</dbReference>
<dbReference type="GO" id="GO:0003676">
    <property type="term" value="F:nucleic acid binding"/>
    <property type="evidence" value="ECO:0007669"/>
    <property type="project" value="InterPro"/>
</dbReference>
<dbReference type="InterPro" id="IPR036397">
    <property type="entry name" value="RNaseH_sf"/>
</dbReference>
<dbReference type="InterPro" id="IPR002562">
    <property type="entry name" value="3'-5'_exonuclease_dom"/>
</dbReference>
<dbReference type="KEGG" id="cgk:CGERO_06340"/>
<reference evidence="2 3" key="1">
    <citation type="submission" date="2018-11" db="EMBL/GenBank/DDBJ databases">
        <authorList>
            <person name="Kleinhagauer T."/>
            <person name="Glaeser S.P."/>
            <person name="Spergser J."/>
            <person name="Ruckert C."/>
            <person name="Kaempfer P."/>
            <person name="Busse H.-J."/>
        </authorList>
    </citation>
    <scope>NUCLEOTIDE SEQUENCE [LARGE SCALE GENOMIC DNA]</scope>
    <source>
        <strain evidence="2 3">W8</strain>
    </source>
</reference>
<dbReference type="InterPro" id="IPR051086">
    <property type="entry name" value="RNase_D-like"/>
</dbReference>
<dbReference type="AlphaFoldDB" id="A0A3G6J3M2"/>
<dbReference type="SMART" id="SM00341">
    <property type="entry name" value="HRDC"/>
    <property type="match status" value="1"/>
</dbReference>
<dbReference type="Pfam" id="PF18305">
    <property type="entry name" value="DNA_pol_A_exoN"/>
    <property type="match status" value="1"/>
</dbReference>
<accession>A0A3G6J3M2</accession>
<dbReference type="Gene3D" id="3.30.420.10">
    <property type="entry name" value="Ribonuclease H-like superfamily/Ribonuclease H"/>
    <property type="match status" value="1"/>
</dbReference>
<dbReference type="SUPFAM" id="SSF47819">
    <property type="entry name" value="HRDC-like"/>
    <property type="match status" value="1"/>
</dbReference>
<dbReference type="EMBL" id="CP033897">
    <property type="protein sequence ID" value="AZA11568.1"/>
    <property type="molecule type" value="Genomic_DNA"/>
</dbReference>
<name>A0A3G6J3M2_9CORY</name>
<dbReference type="GO" id="GO:0000166">
    <property type="term" value="F:nucleotide binding"/>
    <property type="evidence" value="ECO:0007669"/>
    <property type="project" value="InterPro"/>
</dbReference>
<protein>
    <submittedName>
        <fullName evidence="2">Ribonuclease D</fullName>
        <ecNumber evidence="2">3.1.13.5</ecNumber>
    </submittedName>
</protein>
<dbReference type="InterPro" id="IPR041605">
    <property type="entry name" value="Exo_C"/>
</dbReference>
<dbReference type="Pfam" id="PF00570">
    <property type="entry name" value="HRDC"/>
    <property type="match status" value="1"/>
</dbReference>
<dbReference type="OrthoDB" id="144122at2"/>
<evidence type="ECO:0000313" key="3">
    <source>
        <dbReference type="Proteomes" id="UP000271587"/>
    </source>
</evidence>
<dbReference type="InterPro" id="IPR010997">
    <property type="entry name" value="HRDC-like_sf"/>
</dbReference>
<evidence type="ECO:0000313" key="2">
    <source>
        <dbReference type="EMBL" id="AZA11568.1"/>
    </source>
</evidence>
<dbReference type="SUPFAM" id="SSF53098">
    <property type="entry name" value="Ribonuclease H-like"/>
    <property type="match status" value="1"/>
</dbReference>
<dbReference type="Pfam" id="PF01612">
    <property type="entry name" value="DNA_pol_A_exo1"/>
    <property type="match status" value="1"/>
</dbReference>
<dbReference type="GO" id="GO:0033890">
    <property type="term" value="F:ribonuclease D activity"/>
    <property type="evidence" value="ECO:0007669"/>
    <property type="project" value="UniProtKB-EC"/>
</dbReference>
<sequence length="389" mass="43326">MPTMLNIPREGIPKLSVTPGQMRKAERRLRAGTGRIAVDTERAGGFRYDDRAFLLQLRRSGSGTLLIDTETHREIVAPALAEALTTEWVLHDASTDLPSLRALGLKPTGIFDTAIAARLLNIMPYRLPELCAHFLGVTMRNNHGQEDWSRRPLPQSWLNYAALDVEMLLELADACEAALAQAGKLDWAAQEFTHILQIPSPQPSWETSKPARTLKRPQELAIVRGLWQRRDTMAQAMDVAAHRVLPDKAIVAIAKAQPSSVGQLARLPDFPAELRRHAGQWLAASQAGLSQRPWPKAHARPSTPSQRDWEKKYPDTFAIAREAETLLGALHQKVNVHEDSIVSRKALRSILWAIMHRGVSPEEAQQQLALRPWQMELITPLLAAVLPAT</sequence>
<proteinExistence type="predicted"/>
<keyword evidence="3" id="KW-1185">Reference proteome</keyword>
<dbReference type="GO" id="GO:0006139">
    <property type="term" value="P:nucleobase-containing compound metabolic process"/>
    <property type="evidence" value="ECO:0007669"/>
    <property type="project" value="InterPro"/>
</dbReference>
<dbReference type="SMART" id="SM00474">
    <property type="entry name" value="35EXOc"/>
    <property type="match status" value="1"/>
</dbReference>
<dbReference type="Gene3D" id="1.10.150.80">
    <property type="entry name" value="HRDC domain"/>
    <property type="match status" value="2"/>
</dbReference>
<dbReference type="PANTHER" id="PTHR47649">
    <property type="entry name" value="RIBONUCLEASE D"/>
    <property type="match status" value="1"/>
</dbReference>
<feature type="domain" description="HRDC" evidence="1">
    <location>
        <begin position="216"/>
        <end position="295"/>
    </location>
</feature>
<evidence type="ECO:0000259" key="1">
    <source>
        <dbReference type="PROSITE" id="PS50967"/>
    </source>
</evidence>
<dbReference type="GO" id="GO:0008408">
    <property type="term" value="F:3'-5' exonuclease activity"/>
    <property type="evidence" value="ECO:0007669"/>
    <property type="project" value="InterPro"/>
</dbReference>